<dbReference type="AlphaFoldDB" id="A0A9X0EF39"/>
<accession>A0A9X0EF39</accession>
<dbReference type="Proteomes" id="UP000029719">
    <property type="component" value="Unassembled WGS sequence"/>
</dbReference>
<evidence type="ECO:0000313" key="1">
    <source>
        <dbReference type="EMBL" id="KGF64705.1"/>
    </source>
</evidence>
<evidence type="ECO:0000313" key="2">
    <source>
        <dbReference type="EMBL" id="MBD8123229.1"/>
    </source>
</evidence>
<dbReference type="RefSeq" id="WP_037009328.1">
    <property type="nucleotide sequence ID" value="NZ_JACYNP010000008.1"/>
</dbReference>
<keyword evidence="4" id="KW-1185">Reference proteome</keyword>
<organism evidence="1 3">
    <name type="scientific">Pseudomonas lutea</name>
    <dbReference type="NCBI Taxonomy" id="243924"/>
    <lineage>
        <taxon>Bacteria</taxon>
        <taxon>Pseudomonadati</taxon>
        <taxon>Pseudomonadota</taxon>
        <taxon>Gammaproteobacteria</taxon>
        <taxon>Pseudomonadales</taxon>
        <taxon>Pseudomonadaceae</taxon>
        <taxon>Pseudomonas</taxon>
    </lineage>
</organism>
<dbReference type="EMBL" id="JRMB01000001">
    <property type="protein sequence ID" value="KGF64705.1"/>
    <property type="molecule type" value="Genomic_DNA"/>
</dbReference>
<protein>
    <submittedName>
        <fullName evidence="1">Uncharacterized protein</fullName>
    </submittedName>
</protein>
<name>A0A9X0EF39_9PSED</name>
<dbReference type="EMBL" id="JACYNP010000008">
    <property type="protein sequence ID" value="MBD8123229.1"/>
    <property type="molecule type" value="Genomic_DNA"/>
</dbReference>
<gene>
    <name evidence="2" type="ORF">IFT62_18620</name>
    <name evidence="1" type="ORF">LT42_01595</name>
</gene>
<evidence type="ECO:0000313" key="3">
    <source>
        <dbReference type="Proteomes" id="UP000029719"/>
    </source>
</evidence>
<reference evidence="2 4" key="2">
    <citation type="journal article" date="2020" name="FEMS Microbiol. Ecol.">
        <title>Temporal dynamics of bacterial communities during seed development and maturation.</title>
        <authorList>
            <person name="Chesneau G."/>
            <person name="Torres-Cortes G."/>
            <person name="Briand M."/>
            <person name="Darrasse A."/>
            <person name="Preveaux A."/>
            <person name="Marais C."/>
            <person name="Jacques M.A."/>
            <person name="Shade A."/>
            <person name="Barret M."/>
        </authorList>
    </citation>
    <scope>NUCLEOTIDE SEQUENCE [LARGE SCALE GENOMIC DNA]</scope>
    <source>
        <strain evidence="2 4">CFBP13723</strain>
    </source>
</reference>
<dbReference type="Proteomes" id="UP000625247">
    <property type="component" value="Unassembled WGS sequence"/>
</dbReference>
<comment type="caution">
    <text evidence="1">The sequence shown here is derived from an EMBL/GenBank/DDBJ whole genome shotgun (WGS) entry which is preliminary data.</text>
</comment>
<sequence length="95" mass="11163">MEHLVKALEAGKRRGYDEVRLINSIKYLFQYAIKKEKGVYSTYFLMIDESKFDVFEDYAEEEVLTFPKLEDALQYLNKQGADIQKMRAIRGGLPF</sequence>
<reference evidence="1 3" key="1">
    <citation type="submission" date="2014-09" db="EMBL/GenBank/DDBJ databases">
        <title>Genome sequence of Pseudomonas lutea strain DSM 17257T.</title>
        <authorList>
            <person name="Kwak Y."/>
            <person name="Shin J.-H."/>
        </authorList>
    </citation>
    <scope>NUCLEOTIDE SEQUENCE [LARGE SCALE GENOMIC DNA]</scope>
    <source>
        <strain evidence="1 3">DSM 17257</strain>
    </source>
</reference>
<proteinExistence type="predicted"/>
<dbReference type="OrthoDB" id="6981542at2"/>
<evidence type="ECO:0000313" key="4">
    <source>
        <dbReference type="Proteomes" id="UP000625247"/>
    </source>
</evidence>